<evidence type="ECO:0000313" key="6">
    <source>
        <dbReference type="EMBL" id="ONH90271.1"/>
    </source>
</evidence>
<dbReference type="PANTHER" id="PTHR32176">
    <property type="entry name" value="XYLOSE ISOMERASE"/>
    <property type="match status" value="1"/>
</dbReference>
<comment type="similarity">
    <text evidence="1 5">Belongs to the patatin family.</text>
</comment>
<dbReference type="GO" id="GO:0004620">
    <property type="term" value="F:phospholipase activity"/>
    <property type="evidence" value="ECO:0000318"/>
    <property type="project" value="GO_Central"/>
</dbReference>
<feature type="short sequence motif" description="GXSXG" evidence="4">
    <location>
        <begin position="62"/>
        <end position="66"/>
    </location>
</feature>
<evidence type="ECO:0000256" key="4">
    <source>
        <dbReference type="PROSITE-ProRule" id="PRU01161"/>
    </source>
</evidence>
<gene>
    <name evidence="6" type="ORF">PRUPE_8G044000</name>
</gene>
<accession>M5VJF8</accession>
<dbReference type="EMBL" id="CM007658">
    <property type="protein sequence ID" value="ONH90271.1"/>
    <property type="molecule type" value="Genomic_DNA"/>
</dbReference>
<evidence type="ECO:0000256" key="5">
    <source>
        <dbReference type="RuleBase" id="RU361262"/>
    </source>
</evidence>
<comment type="function">
    <text evidence="5">Lipolytic acyl hydrolase (LAH).</text>
</comment>
<feature type="active site" description="Nucleophile" evidence="4">
    <location>
        <position position="64"/>
    </location>
</feature>
<organism evidence="6 7">
    <name type="scientific">Prunus persica</name>
    <name type="common">Peach</name>
    <name type="synonym">Amygdalus persica</name>
    <dbReference type="NCBI Taxonomy" id="3760"/>
    <lineage>
        <taxon>Eukaryota</taxon>
        <taxon>Viridiplantae</taxon>
        <taxon>Streptophyta</taxon>
        <taxon>Embryophyta</taxon>
        <taxon>Tracheophyta</taxon>
        <taxon>Spermatophyta</taxon>
        <taxon>Magnoliopsida</taxon>
        <taxon>eudicotyledons</taxon>
        <taxon>Gunneridae</taxon>
        <taxon>Pentapetalae</taxon>
        <taxon>rosids</taxon>
        <taxon>fabids</taxon>
        <taxon>Rosales</taxon>
        <taxon>Rosaceae</taxon>
        <taxon>Amygdaloideae</taxon>
        <taxon>Amygdaleae</taxon>
        <taxon>Prunus</taxon>
    </lineage>
</organism>
<dbReference type="Gramene" id="ONH90271">
    <property type="protein sequence ID" value="ONH90271"/>
    <property type="gene ID" value="PRUPE_8G044000"/>
</dbReference>
<dbReference type="InterPro" id="IPR016035">
    <property type="entry name" value="Acyl_Trfase/lysoPLipase"/>
</dbReference>
<feature type="short sequence motif" description="GXGXXG" evidence="4">
    <location>
        <begin position="24"/>
        <end position="29"/>
    </location>
</feature>
<evidence type="ECO:0000256" key="2">
    <source>
        <dbReference type="ARBA" id="ARBA00022963"/>
    </source>
</evidence>
<dbReference type="Proteomes" id="UP000006882">
    <property type="component" value="Chromosome G8"/>
</dbReference>
<feature type="active site" description="Proton acceptor" evidence="4">
    <location>
        <position position="193"/>
    </location>
</feature>
<dbReference type="eggNOG" id="KOG0513">
    <property type="taxonomic scope" value="Eukaryota"/>
</dbReference>
<keyword evidence="7" id="KW-1185">Reference proteome</keyword>
<dbReference type="AlphaFoldDB" id="M5VJF8"/>
<dbReference type="SUPFAM" id="SSF52151">
    <property type="entry name" value="FabD/lysophospholipase-like"/>
    <property type="match status" value="1"/>
</dbReference>
<dbReference type="Gene3D" id="3.40.1090.10">
    <property type="entry name" value="Cytosolic phospholipase A2 catalytic domain"/>
    <property type="match status" value="1"/>
</dbReference>
<evidence type="ECO:0000256" key="1">
    <source>
        <dbReference type="ARBA" id="ARBA00010240"/>
    </source>
</evidence>
<feature type="short sequence motif" description="DGA/G" evidence="4">
    <location>
        <begin position="193"/>
        <end position="195"/>
    </location>
</feature>
<sequence length="199" mass="21651">MERTQSSLHSPTNGSLITILSIDGGGIRGIIAGVILKFLEFELQKLDGNHVRLADNFHMVAGTSTGGLVAAMHTTPNKNNHLLYAAKDIVPFYLEHCPKVFSESFASCGINLELWALNRDLSLLQTGNFSFLFYSRFTSTLTSPVSSISGFAASYNQSSIDSIKIQERICKRKISGINRVKCVLQILGSLKLDGGLVQG</sequence>
<name>M5VJF8_PRUPE</name>
<evidence type="ECO:0000256" key="3">
    <source>
        <dbReference type="ARBA" id="ARBA00023098"/>
    </source>
</evidence>
<reference evidence="6 7" key="1">
    <citation type="journal article" date="2013" name="Nat. Genet.">
        <title>The high-quality draft genome of peach (Prunus persica) identifies unique patterns of genetic diversity, domestication and genome evolution.</title>
        <authorList>
            <consortium name="International Peach Genome Initiative"/>
            <person name="Verde I."/>
            <person name="Abbott A.G."/>
            <person name="Scalabrin S."/>
            <person name="Jung S."/>
            <person name="Shu S."/>
            <person name="Marroni F."/>
            <person name="Zhebentyayeva T."/>
            <person name="Dettori M.T."/>
            <person name="Grimwood J."/>
            <person name="Cattonaro F."/>
            <person name="Zuccolo A."/>
            <person name="Rossini L."/>
            <person name="Jenkins J."/>
            <person name="Vendramin E."/>
            <person name="Meisel L.A."/>
            <person name="Decroocq V."/>
            <person name="Sosinski B."/>
            <person name="Prochnik S."/>
            <person name="Mitros T."/>
            <person name="Policriti A."/>
            <person name="Cipriani G."/>
            <person name="Dondini L."/>
            <person name="Ficklin S."/>
            <person name="Goodstein D.M."/>
            <person name="Xuan P."/>
            <person name="Del Fabbro C."/>
            <person name="Aramini V."/>
            <person name="Copetti D."/>
            <person name="Gonzalez S."/>
            <person name="Horner D.S."/>
            <person name="Falchi R."/>
            <person name="Lucas S."/>
            <person name="Mica E."/>
            <person name="Maldonado J."/>
            <person name="Lazzari B."/>
            <person name="Bielenberg D."/>
            <person name="Pirona R."/>
            <person name="Miculan M."/>
            <person name="Barakat A."/>
            <person name="Testolin R."/>
            <person name="Stella A."/>
            <person name="Tartarini S."/>
            <person name="Tonutti P."/>
            <person name="Arus P."/>
            <person name="Orellana A."/>
            <person name="Wells C."/>
            <person name="Main D."/>
            <person name="Vizzotto G."/>
            <person name="Silva H."/>
            <person name="Salamini F."/>
            <person name="Schmutz J."/>
            <person name="Morgante M."/>
            <person name="Rokhsar D.S."/>
        </authorList>
    </citation>
    <scope>NUCLEOTIDE SEQUENCE [LARGE SCALE GENOMIC DNA]</scope>
    <source>
        <strain evidence="7">cv. Nemared</strain>
    </source>
</reference>
<dbReference type="InterPro" id="IPR002641">
    <property type="entry name" value="PNPLA_dom"/>
</dbReference>
<dbReference type="GO" id="GO:0016042">
    <property type="term" value="P:lipid catabolic process"/>
    <property type="evidence" value="ECO:0007669"/>
    <property type="project" value="UniProtKB-UniRule"/>
</dbReference>
<keyword evidence="3 4" id="KW-0443">Lipid metabolism</keyword>
<keyword evidence="2 4" id="KW-0442">Lipid degradation</keyword>
<dbReference type="EC" id="3.1.1.-" evidence="5"/>
<dbReference type="PANTHER" id="PTHR32176:SF109">
    <property type="entry name" value="PATATIN-LIKE PROTEIN 2"/>
    <property type="match status" value="1"/>
</dbReference>
<dbReference type="GO" id="GO:0047372">
    <property type="term" value="F:monoacylglycerol lipase activity"/>
    <property type="evidence" value="ECO:0000318"/>
    <property type="project" value="GO_Central"/>
</dbReference>
<protein>
    <recommendedName>
        <fullName evidence="5">Patatin</fullName>
        <ecNumber evidence="5">3.1.1.-</ecNumber>
    </recommendedName>
</protein>
<dbReference type="Pfam" id="PF01734">
    <property type="entry name" value="Patatin"/>
    <property type="match status" value="1"/>
</dbReference>
<dbReference type="HOGENOM" id="CLU_1374267_0_0_1"/>
<comment type="domain">
    <text evidence="5">The nitrogen atoms of the two glycine residues in the GGXR motif define the oxyanion hole, and stabilize the oxyanion that forms during the nucleophilic attack by the catalytic serine during substrate cleavage.</text>
</comment>
<keyword evidence="4 5" id="KW-0378">Hydrolase</keyword>
<dbReference type="PROSITE" id="PS51635">
    <property type="entry name" value="PNPLA"/>
    <property type="match status" value="1"/>
</dbReference>
<proteinExistence type="inferred from homology"/>
<evidence type="ECO:0000313" key="7">
    <source>
        <dbReference type="Proteomes" id="UP000006882"/>
    </source>
</evidence>